<proteinExistence type="predicted"/>
<evidence type="ECO:0000313" key="1">
    <source>
        <dbReference type="EMBL" id="MBP2243351.1"/>
    </source>
</evidence>
<sequence>MLFRKKGWLRKEFDEKLLDKTNQLKDSWISQKTLIEKSFDPSIEAECQTKIAEMKYFFLFKEVRKRNITVSK</sequence>
<organism evidence="1 2">
    <name type="scientific">Cytobacillus eiseniae</name>
    <dbReference type="NCBI Taxonomy" id="762947"/>
    <lineage>
        <taxon>Bacteria</taxon>
        <taxon>Bacillati</taxon>
        <taxon>Bacillota</taxon>
        <taxon>Bacilli</taxon>
        <taxon>Bacillales</taxon>
        <taxon>Bacillaceae</taxon>
        <taxon>Cytobacillus</taxon>
    </lineage>
</organism>
<dbReference type="EMBL" id="JAGIKZ010000047">
    <property type="protein sequence ID" value="MBP2243351.1"/>
    <property type="molecule type" value="Genomic_DNA"/>
</dbReference>
<evidence type="ECO:0000313" key="2">
    <source>
        <dbReference type="Proteomes" id="UP001519293"/>
    </source>
</evidence>
<protein>
    <recommendedName>
        <fullName evidence="3">DUF2508 domain-containing protein</fullName>
    </recommendedName>
</protein>
<dbReference type="RefSeq" id="WP_066398920.1">
    <property type="nucleotide sequence ID" value="NZ_JAGIKZ010000047.1"/>
</dbReference>
<dbReference type="Pfam" id="PF10704">
    <property type="entry name" value="DUF2508"/>
    <property type="match status" value="1"/>
</dbReference>
<gene>
    <name evidence="1" type="ORF">J2Z40_003988</name>
</gene>
<dbReference type="Proteomes" id="UP001519293">
    <property type="component" value="Unassembled WGS sequence"/>
</dbReference>
<reference evidence="1 2" key="1">
    <citation type="submission" date="2021-03" db="EMBL/GenBank/DDBJ databases">
        <title>Genomic Encyclopedia of Type Strains, Phase IV (KMG-IV): sequencing the most valuable type-strain genomes for metagenomic binning, comparative biology and taxonomic classification.</title>
        <authorList>
            <person name="Goeker M."/>
        </authorList>
    </citation>
    <scope>NUCLEOTIDE SEQUENCE [LARGE SCALE GENOMIC DNA]</scope>
    <source>
        <strain evidence="1 2">DSM 26675</strain>
    </source>
</reference>
<name>A0ABS4RKF7_9BACI</name>
<evidence type="ECO:0008006" key="3">
    <source>
        <dbReference type="Google" id="ProtNLM"/>
    </source>
</evidence>
<keyword evidence="2" id="KW-1185">Reference proteome</keyword>
<dbReference type="InterPro" id="IPR019644">
    <property type="entry name" value="DUF2508"/>
</dbReference>
<accession>A0ABS4RKF7</accession>
<comment type="caution">
    <text evidence="1">The sequence shown here is derived from an EMBL/GenBank/DDBJ whole genome shotgun (WGS) entry which is preliminary data.</text>
</comment>